<name>A0AC58US10_TOBAC</name>
<sequence>MANKFIIAHAGAKKAEARVNDIFAIRKIHGEGLRDFLARFNRVRMSLPNMSEEMAVAEFQNRLNRNGSRATRKLYARHSNIATHKLNVDPLYPLVRKMRRKFNAAINEEVDKLLGNGSVRESKYPQWISNVVMVKKKNGKWRMCVDFMDLNKAYPKDSFLLPHIDQLIDSIAGNELLSFLDTYSGYNQILMEKEDQEKTTFTTHQRTYCYKVMPFGLKNAGATYQRLVNKMFKNQLGKTIEVYIDDMLVKSKRKEDHIGHLKEAFDILRLYNMKLNPKKCAFSVGSGKFLGFLVSQRGIEVNLEQIKAIEGIPETLTSKKQEGQQAQVECRVRRFPEVTKSVLVFATLARQSRFSAEILLEVDQEALHTSPEQSDLWVLYTDDASNVTGSRLVLEVPMREVIRQSVRCPEMTNNEDEYEAIIARLNLALKYGARRVILRCDTQLVVNQVIGNFQIKKQRLQKYQTKIHKLLPEFDECRFNQIPRAQNIEEDGLAKLAAATRNITKENVVTLLHSSIDQVEEGTLPQDKKEAKKFRIQAARYSFISQDLYKRTFGSPLAKCLGPNQTRRLLEEVHEGHYGAYNGNRALVIYLIRAGYY</sequence>
<evidence type="ECO:0000313" key="1">
    <source>
        <dbReference type="Proteomes" id="UP000790787"/>
    </source>
</evidence>
<organism evidence="1 2">
    <name type="scientific">Nicotiana tabacum</name>
    <name type="common">Common tobacco</name>
    <dbReference type="NCBI Taxonomy" id="4097"/>
    <lineage>
        <taxon>Eukaryota</taxon>
        <taxon>Viridiplantae</taxon>
        <taxon>Streptophyta</taxon>
        <taxon>Embryophyta</taxon>
        <taxon>Tracheophyta</taxon>
        <taxon>Spermatophyta</taxon>
        <taxon>Magnoliopsida</taxon>
        <taxon>eudicotyledons</taxon>
        <taxon>Gunneridae</taxon>
        <taxon>Pentapetalae</taxon>
        <taxon>asterids</taxon>
        <taxon>lamiids</taxon>
        <taxon>Solanales</taxon>
        <taxon>Solanaceae</taxon>
        <taxon>Nicotianoideae</taxon>
        <taxon>Nicotianeae</taxon>
        <taxon>Nicotiana</taxon>
    </lineage>
</organism>
<gene>
    <name evidence="2" type="primary">LOC142182166</name>
</gene>
<protein>
    <submittedName>
        <fullName evidence="2">Uncharacterized protein LOC142182166</fullName>
    </submittedName>
</protein>
<evidence type="ECO:0000313" key="2">
    <source>
        <dbReference type="RefSeq" id="XP_075112272.1"/>
    </source>
</evidence>
<reference evidence="1" key="1">
    <citation type="journal article" date="2014" name="Nat. Commun.">
        <title>The tobacco genome sequence and its comparison with those of tomato and potato.</title>
        <authorList>
            <person name="Sierro N."/>
            <person name="Battey J.N."/>
            <person name="Ouadi S."/>
            <person name="Bakaher N."/>
            <person name="Bovet L."/>
            <person name="Willig A."/>
            <person name="Goepfert S."/>
            <person name="Peitsch M.C."/>
            <person name="Ivanov N.V."/>
        </authorList>
    </citation>
    <scope>NUCLEOTIDE SEQUENCE [LARGE SCALE GENOMIC DNA]</scope>
</reference>
<proteinExistence type="predicted"/>
<dbReference type="Proteomes" id="UP000790787">
    <property type="component" value="Chromosome 6"/>
</dbReference>
<reference evidence="2" key="2">
    <citation type="submission" date="2025-08" db="UniProtKB">
        <authorList>
            <consortium name="RefSeq"/>
        </authorList>
    </citation>
    <scope>IDENTIFICATION</scope>
    <source>
        <tissue evidence="2">Leaf</tissue>
    </source>
</reference>
<accession>A0AC58US10</accession>
<keyword evidence="1" id="KW-1185">Reference proteome</keyword>
<dbReference type="RefSeq" id="XP_075112272.1">
    <property type="nucleotide sequence ID" value="XM_075256171.1"/>
</dbReference>